<keyword evidence="4 8" id="KW-0566">Pantothenate biosynthesis</keyword>
<comment type="similarity">
    <text evidence="2 8">Belongs to the pantothenate synthetase family.</text>
</comment>
<dbReference type="InterPro" id="IPR042176">
    <property type="entry name" value="Pantoate_ligase_C"/>
</dbReference>
<evidence type="ECO:0000313" key="9">
    <source>
        <dbReference type="EMBL" id="SDS16093.1"/>
    </source>
</evidence>
<comment type="subcellular location">
    <subcellularLocation>
        <location evidence="8">Cytoplasm</location>
    </subcellularLocation>
</comment>
<evidence type="ECO:0000256" key="5">
    <source>
        <dbReference type="ARBA" id="ARBA00022741"/>
    </source>
</evidence>
<evidence type="ECO:0000256" key="2">
    <source>
        <dbReference type="ARBA" id="ARBA00009256"/>
    </source>
</evidence>
<feature type="binding site" evidence="8">
    <location>
        <begin position="188"/>
        <end position="191"/>
    </location>
    <ligand>
        <name>ATP</name>
        <dbReference type="ChEBI" id="CHEBI:30616"/>
    </ligand>
</feature>
<dbReference type="GO" id="GO:0005829">
    <property type="term" value="C:cytosol"/>
    <property type="evidence" value="ECO:0007669"/>
    <property type="project" value="TreeGrafter"/>
</dbReference>
<dbReference type="AlphaFoldDB" id="A0A1H1PYA5"/>
<dbReference type="GO" id="GO:0015940">
    <property type="term" value="P:pantothenate biosynthetic process"/>
    <property type="evidence" value="ECO:0007669"/>
    <property type="project" value="UniProtKB-UniRule"/>
</dbReference>
<gene>
    <name evidence="8" type="primary">panC</name>
    <name evidence="9" type="ORF">SAMN04489860_0934</name>
</gene>
<evidence type="ECO:0000256" key="8">
    <source>
        <dbReference type="HAMAP-Rule" id="MF_00158"/>
    </source>
</evidence>
<feature type="binding site" evidence="8">
    <location>
        <position position="157"/>
    </location>
    <ligand>
        <name>(R)-pantoate</name>
        <dbReference type="ChEBI" id="CHEBI:15980"/>
    </ligand>
</feature>
<dbReference type="STRING" id="545619.SAMN04489860_0934"/>
<comment type="miscellaneous">
    <text evidence="8">The reaction proceeds by a bi uni uni bi ping pong mechanism.</text>
</comment>
<sequence>MTAVVHTRTDLAAALDTHPGTGRRAVVMTMGALHSGHLLLVDAARDAVGPHGQVVVTIFVNPLQFGPHEDLDAYPRDLPGDVEKLQGRGVDVVFAPERETVYPGGDPRVTVSAGHLGTILEGAQRPGHFDGVLTVVHKLLRLTRPDVAVFGEKDAQQLLAVRRLVLDLEHDVEILGVPTARDDDGLALSSRNAYLSAQQRTDGLALSRALAAGRAAGPRGASAVLASASAVLAEVPGVRVDYLALVDPVTVEEVDPSFGGRALLLVAGRVGTTRLLDNVAVEVTALPEEGSS</sequence>
<dbReference type="EMBL" id="LT629776">
    <property type="protein sequence ID" value="SDS16093.1"/>
    <property type="molecule type" value="Genomic_DNA"/>
</dbReference>
<dbReference type="EC" id="6.3.2.1" evidence="8"/>
<comment type="function">
    <text evidence="8">Catalyzes the condensation of pantoate with beta-alanine in an ATP-dependent reaction via a pantoyl-adenylate intermediate.</text>
</comment>
<feature type="binding site" evidence="8">
    <location>
        <begin position="151"/>
        <end position="154"/>
    </location>
    <ligand>
        <name>ATP</name>
        <dbReference type="ChEBI" id="CHEBI:30616"/>
    </ligand>
</feature>
<dbReference type="GO" id="GO:0005524">
    <property type="term" value="F:ATP binding"/>
    <property type="evidence" value="ECO:0007669"/>
    <property type="project" value="UniProtKB-KW"/>
</dbReference>
<feature type="binding site" evidence="8">
    <location>
        <position position="64"/>
    </location>
    <ligand>
        <name>beta-alanine</name>
        <dbReference type="ChEBI" id="CHEBI:57966"/>
    </ligand>
</feature>
<evidence type="ECO:0000256" key="1">
    <source>
        <dbReference type="ARBA" id="ARBA00004990"/>
    </source>
</evidence>
<dbReference type="OrthoDB" id="9773087at2"/>
<dbReference type="HAMAP" id="MF_00158">
    <property type="entry name" value="PanC"/>
    <property type="match status" value="1"/>
</dbReference>
<feature type="binding site" evidence="8">
    <location>
        <begin position="30"/>
        <end position="37"/>
    </location>
    <ligand>
        <name>ATP</name>
        <dbReference type="ChEBI" id="CHEBI:30616"/>
    </ligand>
</feature>
<organism evidence="9 10">
    <name type="scientific">Paraoerskovia marina</name>
    <dbReference type="NCBI Taxonomy" id="545619"/>
    <lineage>
        <taxon>Bacteria</taxon>
        <taxon>Bacillati</taxon>
        <taxon>Actinomycetota</taxon>
        <taxon>Actinomycetes</taxon>
        <taxon>Micrococcales</taxon>
        <taxon>Cellulomonadaceae</taxon>
        <taxon>Paraoerskovia</taxon>
    </lineage>
</organism>
<proteinExistence type="inferred from homology"/>
<evidence type="ECO:0000256" key="6">
    <source>
        <dbReference type="ARBA" id="ARBA00022840"/>
    </source>
</evidence>
<reference evidence="9 10" key="1">
    <citation type="submission" date="2016-10" db="EMBL/GenBank/DDBJ databases">
        <authorList>
            <person name="de Groot N.N."/>
        </authorList>
    </citation>
    <scope>NUCLEOTIDE SEQUENCE [LARGE SCALE GENOMIC DNA]</scope>
    <source>
        <strain evidence="9 10">DSM 22126</strain>
    </source>
</reference>
<keyword evidence="5 8" id="KW-0547">Nucleotide-binding</keyword>
<keyword evidence="8" id="KW-0963">Cytoplasm</keyword>
<evidence type="ECO:0000256" key="4">
    <source>
        <dbReference type="ARBA" id="ARBA00022655"/>
    </source>
</evidence>
<evidence type="ECO:0000256" key="7">
    <source>
        <dbReference type="ARBA" id="ARBA00048258"/>
    </source>
</evidence>
<comment type="subunit">
    <text evidence="8">Homodimer.</text>
</comment>
<dbReference type="InterPro" id="IPR014729">
    <property type="entry name" value="Rossmann-like_a/b/a_fold"/>
</dbReference>
<dbReference type="GO" id="GO:0004592">
    <property type="term" value="F:pantoate-beta-alanine ligase activity"/>
    <property type="evidence" value="ECO:0007669"/>
    <property type="project" value="UniProtKB-UniRule"/>
</dbReference>
<evidence type="ECO:0000256" key="3">
    <source>
        <dbReference type="ARBA" id="ARBA00022598"/>
    </source>
</evidence>
<dbReference type="SUPFAM" id="SSF52374">
    <property type="entry name" value="Nucleotidylyl transferase"/>
    <property type="match status" value="1"/>
</dbReference>
<dbReference type="Gene3D" id="3.40.50.620">
    <property type="entry name" value="HUPs"/>
    <property type="match status" value="1"/>
</dbReference>
<dbReference type="Pfam" id="PF02569">
    <property type="entry name" value="Pantoate_ligase"/>
    <property type="match status" value="1"/>
</dbReference>
<dbReference type="InterPro" id="IPR003721">
    <property type="entry name" value="Pantoate_ligase"/>
</dbReference>
<keyword evidence="10" id="KW-1185">Reference proteome</keyword>
<dbReference type="NCBIfam" id="TIGR00018">
    <property type="entry name" value="panC"/>
    <property type="match status" value="1"/>
</dbReference>
<dbReference type="eggNOG" id="COG0414">
    <property type="taxonomic scope" value="Bacteria"/>
</dbReference>
<accession>A0A1H1PYA5</accession>
<keyword evidence="6 8" id="KW-0067">ATP-binding</keyword>
<evidence type="ECO:0000313" key="10">
    <source>
        <dbReference type="Proteomes" id="UP000185663"/>
    </source>
</evidence>
<dbReference type="PANTHER" id="PTHR21299:SF1">
    <property type="entry name" value="PANTOATE--BETA-ALANINE LIGASE"/>
    <property type="match status" value="1"/>
</dbReference>
<feature type="binding site" evidence="8">
    <location>
        <position position="180"/>
    </location>
    <ligand>
        <name>ATP</name>
        <dbReference type="ChEBI" id="CHEBI:30616"/>
    </ligand>
</feature>
<comment type="catalytic activity">
    <reaction evidence="7 8">
        <text>(R)-pantoate + beta-alanine + ATP = (R)-pantothenate + AMP + diphosphate + H(+)</text>
        <dbReference type="Rhea" id="RHEA:10912"/>
        <dbReference type="ChEBI" id="CHEBI:15378"/>
        <dbReference type="ChEBI" id="CHEBI:15980"/>
        <dbReference type="ChEBI" id="CHEBI:29032"/>
        <dbReference type="ChEBI" id="CHEBI:30616"/>
        <dbReference type="ChEBI" id="CHEBI:33019"/>
        <dbReference type="ChEBI" id="CHEBI:57966"/>
        <dbReference type="ChEBI" id="CHEBI:456215"/>
        <dbReference type="EC" id="6.3.2.1"/>
    </reaction>
</comment>
<feature type="active site" description="Proton donor" evidence="8">
    <location>
        <position position="37"/>
    </location>
</feature>
<dbReference type="RefSeq" id="WP_083371763.1">
    <property type="nucleotide sequence ID" value="NZ_LT629776.1"/>
</dbReference>
<dbReference type="PANTHER" id="PTHR21299">
    <property type="entry name" value="CYTIDYLATE KINASE/PANTOATE-BETA-ALANINE LIGASE"/>
    <property type="match status" value="1"/>
</dbReference>
<dbReference type="Gene3D" id="3.30.1300.10">
    <property type="entry name" value="Pantoate-beta-alanine ligase, C-terminal domain"/>
    <property type="match status" value="1"/>
</dbReference>
<dbReference type="UniPathway" id="UPA00028">
    <property type="reaction ID" value="UER00005"/>
</dbReference>
<feature type="binding site" evidence="8">
    <location>
        <position position="64"/>
    </location>
    <ligand>
        <name>(R)-pantoate</name>
        <dbReference type="ChEBI" id="CHEBI:15980"/>
    </ligand>
</feature>
<keyword evidence="3 8" id="KW-0436">Ligase</keyword>
<name>A0A1H1PYA5_9CELL</name>
<comment type="pathway">
    <text evidence="1 8">Cofactor biosynthesis; (R)-pantothenate biosynthesis; (R)-pantothenate from (R)-pantoate and beta-alanine: step 1/1.</text>
</comment>
<protein>
    <recommendedName>
        <fullName evidence="8">Pantothenate synthetase</fullName>
        <shortName evidence="8">PS</shortName>
        <ecNumber evidence="8">6.3.2.1</ecNumber>
    </recommendedName>
    <alternativeName>
        <fullName evidence="8">Pantoate--beta-alanine ligase</fullName>
    </alternativeName>
    <alternativeName>
        <fullName evidence="8">Pantoate-activating enzyme</fullName>
    </alternativeName>
</protein>
<dbReference type="Proteomes" id="UP000185663">
    <property type="component" value="Chromosome I"/>
</dbReference>